<reference evidence="7" key="1">
    <citation type="journal article" date="2019" name="Int. J. Syst. Evol. Microbiol.">
        <title>The Global Catalogue of Microorganisms (GCM) 10K type strain sequencing project: providing services to taxonomists for standard genome sequencing and annotation.</title>
        <authorList>
            <consortium name="The Broad Institute Genomics Platform"/>
            <consortium name="The Broad Institute Genome Sequencing Center for Infectious Disease"/>
            <person name="Wu L."/>
            <person name="Ma J."/>
        </authorList>
    </citation>
    <scope>NUCLEOTIDE SEQUENCE [LARGE SCALE GENOMIC DNA]</scope>
    <source>
        <strain evidence="7">JCM 17805</strain>
    </source>
</reference>
<keyword evidence="4" id="KW-0472">Membrane</keyword>
<comment type="subcellular location">
    <subcellularLocation>
        <location evidence="1">Cell outer membrane</location>
    </subcellularLocation>
</comment>
<evidence type="ECO:0000256" key="3">
    <source>
        <dbReference type="ARBA" id="ARBA00022729"/>
    </source>
</evidence>
<evidence type="ECO:0000256" key="5">
    <source>
        <dbReference type="ARBA" id="ARBA00023237"/>
    </source>
</evidence>
<evidence type="ECO:0000313" key="7">
    <source>
        <dbReference type="Proteomes" id="UP001500604"/>
    </source>
</evidence>
<dbReference type="InterPro" id="IPR036777">
    <property type="entry name" value="Channel_Tsx-like_sf"/>
</dbReference>
<comment type="caution">
    <text evidence="6">The sequence shown here is derived from an EMBL/GenBank/DDBJ whole genome shotgun (WGS) entry which is preliminary data.</text>
</comment>
<dbReference type="EMBL" id="BAABFL010000470">
    <property type="protein sequence ID" value="GAA4652154.1"/>
    <property type="molecule type" value="Genomic_DNA"/>
</dbReference>
<organism evidence="6 7">
    <name type="scientific">Kistimonas scapharcae</name>
    <dbReference type="NCBI Taxonomy" id="1036133"/>
    <lineage>
        <taxon>Bacteria</taxon>
        <taxon>Pseudomonadati</taxon>
        <taxon>Pseudomonadota</taxon>
        <taxon>Gammaproteobacteria</taxon>
        <taxon>Oceanospirillales</taxon>
        <taxon>Endozoicomonadaceae</taxon>
        <taxon>Kistimonas</taxon>
    </lineage>
</organism>
<name>A0ABP8V9N7_9GAMM</name>
<sequence>MACSVQAEDYSEDTRKYDHLWMNWHLYRGIDQRGGPYKFDDTYFEIEFGGRSGIVAIYGYVDILDILGSSHSDKNKQDNFFAKVSPRISLDGLFGKDLAIGPIVEWYLSFTLNAMDGDKYELDENDKVIDKNGGGQNLWVGFGADVMVPWLGKTGVDFYKRYVYDNYGASNERSWDGYVLHANWFKPLKMLDGDRMIAFQGYFDWEFDSKIPKNENAFEKAYRTDDSFQAYLGLWYHDKHWGAGYGAKLYHHMTQWKNGEVLNGKKTDSNGVGHYFNVFYRF</sequence>
<dbReference type="SUPFAM" id="SSF111364">
    <property type="entry name" value="Tsx-like channel"/>
    <property type="match status" value="1"/>
</dbReference>
<evidence type="ECO:0000256" key="2">
    <source>
        <dbReference type="ARBA" id="ARBA00008728"/>
    </source>
</evidence>
<comment type="similarity">
    <text evidence="2">Belongs to the nucleoside-specific channel-forming outer membrane porin (Tsx) (TC 1.B.10) family.</text>
</comment>
<keyword evidence="5" id="KW-0998">Cell outer membrane</keyword>
<evidence type="ECO:0000256" key="1">
    <source>
        <dbReference type="ARBA" id="ARBA00004442"/>
    </source>
</evidence>
<proteinExistence type="inferred from homology"/>
<dbReference type="InterPro" id="IPR003055">
    <property type="entry name" value="Channel_Tsx"/>
</dbReference>
<evidence type="ECO:0000313" key="6">
    <source>
        <dbReference type="EMBL" id="GAA4652154.1"/>
    </source>
</evidence>
<dbReference type="Proteomes" id="UP001500604">
    <property type="component" value="Unassembled WGS sequence"/>
</dbReference>
<protein>
    <submittedName>
        <fullName evidence="6">Outer membrane protein OmpK</fullName>
    </submittedName>
</protein>
<keyword evidence="3" id="KW-0732">Signal</keyword>
<dbReference type="Gene3D" id="2.40.230.20">
    <property type="entry name" value="Nucleoside-specific channel-forming protein, Tsx-like"/>
    <property type="match status" value="1"/>
</dbReference>
<evidence type="ECO:0000256" key="4">
    <source>
        <dbReference type="ARBA" id="ARBA00023136"/>
    </source>
</evidence>
<dbReference type="InterPro" id="IPR018013">
    <property type="entry name" value="Channel_Tsx-like"/>
</dbReference>
<keyword evidence="7" id="KW-1185">Reference proteome</keyword>
<dbReference type="Pfam" id="PF03502">
    <property type="entry name" value="Channel_Tsx"/>
    <property type="match status" value="1"/>
</dbReference>
<accession>A0ABP8V9N7</accession>
<dbReference type="PRINTS" id="PR01277">
    <property type="entry name" value="CHANNELTSX"/>
</dbReference>
<gene>
    <name evidence="6" type="ORF">GCM10023116_44380</name>
</gene>